<dbReference type="GO" id="GO:0006457">
    <property type="term" value="P:protein folding"/>
    <property type="evidence" value="ECO:0007669"/>
    <property type="project" value="InterPro"/>
</dbReference>
<name>A0A4Y9ZVM7_9AGAM</name>
<evidence type="ECO:0000256" key="7">
    <source>
        <dbReference type="ARBA" id="ARBA00047941"/>
    </source>
</evidence>
<dbReference type="Gene3D" id="3.40.50.150">
    <property type="entry name" value="Vaccinia Virus protein VP39"/>
    <property type="match status" value="1"/>
</dbReference>
<dbReference type="GO" id="GO:0030791">
    <property type="term" value="F:arsenite methyltransferase activity"/>
    <property type="evidence" value="ECO:0007669"/>
    <property type="project" value="UniProtKB-EC"/>
</dbReference>
<accession>A0A4Y9ZVM7</accession>
<protein>
    <recommendedName>
        <fullName evidence="6">Arsenite methyltransferase</fullName>
        <ecNumber evidence="5">2.1.1.137</ecNumber>
    </recommendedName>
</protein>
<dbReference type="Gene3D" id="1.10.287.370">
    <property type="match status" value="1"/>
</dbReference>
<keyword evidence="10" id="KW-0175">Coiled coil</keyword>
<sequence length="373" mass="40248">MRMLAQEEEVDDTEVTWEDQQRINSFSKLNTRMRSIEEKLEELKQEKEALDDLSTELELADEDEPVLYKIGEAFLHLPHSKAMKRLEADEEQLNAEIAKLTGSAEDCERDHANRVAGAFGYTAEELAAIPDGSHMGVSCGNPTATAKLKKGEVVLDLGCGGGVDVFLAAEKVGPTGRAIGIDVSDDMLARAEANAKKLGHLPPRVTFVKASLSEPFPNPPFADNTVDCVISNCVINLLPPEGKALVMKEVYRILKPRGRLALEDMVAKQELPEHVRNDFVAYAGCVGGAVTEAAYENNLHTAGFQDVLMVDKKADLNVWFNSTADGSTCGGSESSACGTVSSGCATPSSGLPRPSIDVNELVVQSNWGIESKK</sequence>
<evidence type="ECO:0000256" key="6">
    <source>
        <dbReference type="ARBA" id="ARBA00034545"/>
    </source>
</evidence>
<dbReference type="AlphaFoldDB" id="A0A4Y9ZVM7"/>
<dbReference type="SUPFAM" id="SSF53335">
    <property type="entry name" value="S-adenosyl-L-methionine-dependent methyltransferases"/>
    <property type="match status" value="1"/>
</dbReference>
<keyword evidence="3" id="KW-0949">S-adenosyl-L-methionine</keyword>
<evidence type="ECO:0000256" key="10">
    <source>
        <dbReference type="SAM" id="Coils"/>
    </source>
</evidence>
<evidence type="ECO:0000259" key="11">
    <source>
        <dbReference type="Pfam" id="PF13847"/>
    </source>
</evidence>
<evidence type="ECO:0000256" key="8">
    <source>
        <dbReference type="ARBA" id="ARBA00047943"/>
    </source>
</evidence>
<dbReference type="CDD" id="cd02440">
    <property type="entry name" value="AdoMet_MTases"/>
    <property type="match status" value="1"/>
</dbReference>
<dbReference type="InterPro" id="IPR009053">
    <property type="entry name" value="Prefoldin"/>
</dbReference>
<dbReference type="CDD" id="cd23165">
    <property type="entry name" value="Prefoldin_4"/>
    <property type="match status" value="1"/>
</dbReference>
<keyword evidence="13" id="KW-1185">Reference proteome</keyword>
<dbReference type="InterPro" id="IPR026669">
    <property type="entry name" value="Arsenite_MeTrfase-like"/>
</dbReference>
<organism evidence="12 13">
    <name type="scientific">Hericium alpestre</name>
    <dbReference type="NCBI Taxonomy" id="135208"/>
    <lineage>
        <taxon>Eukaryota</taxon>
        <taxon>Fungi</taxon>
        <taxon>Dikarya</taxon>
        <taxon>Basidiomycota</taxon>
        <taxon>Agaricomycotina</taxon>
        <taxon>Agaricomycetes</taxon>
        <taxon>Russulales</taxon>
        <taxon>Hericiaceae</taxon>
        <taxon>Hericium</taxon>
    </lineage>
</organism>
<keyword evidence="2" id="KW-0808">Transferase</keyword>
<dbReference type="Proteomes" id="UP000298061">
    <property type="component" value="Unassembled WGS sequence"/>
</dbReference>
<comment type="similarity">
    <text evidence="4">Belongs to the methyltransferase superfamily. Arsenite methyltransferase family.</text>
</comment>
<dbReference type="STRING" id="135208.A0A4Y9ZVM7"/>
<evidence type="ECO:0000313" key="13">
    <source>
        <dbReference type="Proteomes" id="UP000298061"/>
    </source>
</evidence>
<feature type="domain" description="Methyltransferase" evidence="11">
    <location>
        <begin position="149"/>
        <end position="302"/>
    </location>
</feature>
<dbReference type="PANTHER" id="PTHR43675:SF8">
    <property type="entry name" value="ARSENITE METHYLTRANSFERASE"/>
    <property type="match status" value="1"/>
</dbReference>
<comment type="catalytic activity">
    <reaction evidence="7">
        <text>arsenic triglutathione + [thioredoxin]-dithiol + S-adenosyl-L-methionine + 2 H2O = methylarsonous acid + [thioredoxin]-disulfide + 3 glutathione + S-adenosyl-L-homocysteine + H(+)</text>
        <dbReference type="Rhea" id="RHEA:69460"/>
        <dbReference type="Rhea" id="RHEA-COMP:10698"/>
        <dbReference type="Rhea" id="RHEA-COMP:10700"/>
        <dbReference type="ChEBI" id="CHEBI:15377"/>
        <dbReference type="ChEBI" id="CHEBI:15378"/>
        <dbReference type="ChEBI" id="CHEBI:17826"/>
        <dbReference type="ChEBI" id="CHEBI:29950"/>
        <dbReference type="ChEBI" id="CHEBI:50058"/>
        <dbReference type="ChEBI" id="CHEBI:57856"/>
        <dbReference type="ChEBI" id="CHEBI:57925"/>
        <dbReference type="ChEBI" id="CHEBI:59789"/>
        <dbReference type="ChEBI" id="CHEBI:183640"/>
        <dbReference type="EC" id="2.1.1.137"/>
    </reaction>
</comment>
<dbReference type="GO" id="GO:0051082">
    <property type="term" value="F:unfolded protein binding"/>
    <property type="evidence" value="ECO:0007669"/>
    <property type="project" value="InterPro"/>
</dbReference>
<dbReference type="EC" id="2.1.1.137" evidence="5"/>
<evidence type="ECO:0000256" key="2">
    <source>
        <dbReference type="ARBA" id="ARBA00022679"/>
    </source>
</evidence>
<dbReference type="EMBL" id="SFCI01000726">
    <property type="protein sequence ID" value="TFY78220.1"/>
    <property type="molecule type" value="Genomic_DNA"/>
</dbReference>
<evidence type="ECO:0000313" key="12">
    <source>
        <dbReference type="EMBL" id="TFY78220.1"/>
    </source>
</evidence>
<proteinExistence type="inferred from homology"/>
<evidence type="ECO:0000256" key="5">
    <source>
        <dbReference type="ARBA" id="ARBA00034521"/>
    </source>
</evidence>
<comment type="similarity">
    <text evidence="1">Belongs to the prefoldin subunit beta family.</text>
</comment>
<dbReference type="SUPFAM" id="SSF46579">
    <property type="entry name" value="Prefoldin"/>
    <property type="match status" value="1"/>
</dbReference>
<reference evidence="12 13" key="1">
    <citation type="submission" date="2019-02" db="EMBL/GenBank/DDBJ databases">
        <title>Genome sequencing of the rare red list fungi Hericium alpestre (H. flagellum).</title>
        <authorList>
            <person name="Buettner E."/>
            <person name="Kellner H."/>
        </authorList>
    </citation>
    <scope>NUCLEOTIDE SEQUENCE [LARGE SCALE GENOMIC DNA]</scope>
    <source>
        <strain evidence="12 13">DSM 108284</strain>
    </source>
</reference>
<dbReference type="InterPro" id="IPR029063">
    <property type="entry name" value="SAM-dependent_MTases_sf"/>
</dbReference>
<evidence type="ECO:0000256" key="3">
    <source>
        <dbReference type="ARBA" id="ARBA00022691"/>
    </source>
</evidence>
<evidence type="ECO:0000256" key="9">
    <source>
        <dbReference type="ARBA" id="ARBA00048428"/>
    </source>
</evidence>
<dbReference type="Pfam" id="PF13847">
    <property type="entry name" value="Methyltransf_31"/>
    <property type="match status" value="1"/>
</dbReference>
<comment type="catalytic activity">
    <reaction evidence="9">
        <text>arsenic triglutathione + 3 [thioredoxin]-dithiol + 3 S-adenosyl-L-methionine = trimethylarsine + 3 [thioredoxin]-disulfide + 3 glutathione + 3 S-adenosyl-L-homocysteine + 3 H(+)</text>
        <dbReference type="Rhea" id="RHEA:69432"/>
        <dbReference type="Rhea" id="RHEA-COMP:10698"/>
        <dbReference type="Rhea" id="RHEA-COMP:10700"/>
        <dbReference type="ChEBI" id="CHEBI:15378"/>
        <dbReference type="ChEBI" id="CHEBI:27130"/>
        <dbReference type="ChEBI" id="CHEBI:29950"/>
        <dbReference type="ChEBI" id="CHEBI:50058"/>
        <dbReference type="ChEBI" id="CHEBI:57856"/>
        <dbReference type="ChEBI" id="CHEBI:57925"/>
        <dbReference type="ChEBI" id="CHEBI:59789"/>
        <dbReference type="ChEBI" id="CHEBI:183640"/>
        <dbReference type="EC" id="2.1.1.137"/>
    </reaction>
</comment>
<dbReference type="InterPro" id="IPR002777">
    <property type="entry name" value="PFD_beta-like"/>
</dbReference>
<dbReference type="Pfam" id="PF01920">
    <property type="entry name" value="Prefoldin_2"/>
    <property type="match status" value="1"/>
</dbReference>
<evidence type="ECO:0000256" key="1">
    <source>
        <dbReference type="ARBA" id="ARBA00008045"/>
    </source>
</evidence>
<dbReference type="OrthoDB" id="8300214at2759"/>
<feature type="coiled-coil region" evidence="10">
    <location>
        <begin position="26"/>
        <end position="110"/>
    </location>
</feature>
<dbReference type="GO" id="GO:0016272">
    <property type="term" value="C:prefoldin complex"/>
    <property type="evidence" value="ECO:0007669"/>
    <property type="project" value="InterPro"/>
</dbReference>
<comment type="caution">
    <text evidence="12">The sequence shown here is derived from an EMBL/GenBank/DDBJ whole genome shotgun (WGS) entry which is preliminary data.</text>
</comment>
<dbReference type="PANTHER" id="PTHR43675">
    <property type="entry name" value="ARSENITE METHYLTRANSFERASE"/>
    <property type="match status" value="1"/>
</dbReference>
<gene>
    <name evidence="12" type="ORF">EWM64_g5792</name>
</gene>
<evidence type="ECO:0000256" key="4">
    <source>
        <dbReference type="ARBA" id="ARBA00034487"/>
    </source>
</evidence>
<comment type="catalytic activity">
    <reaction evidence="8">
        <text>arsenic triglutathione + 2 [thioredoxin]-dithiol + 2 S-adenosyl-L-methionine + H2O = dimethylarsinous acid + 2 [thioredoxin]-disulfide + 3 glutathione + 2 S-adenosyl-L-homocysteine + 2 H(+)</text>
        <dbReference type="Rhea" id="RHEA:69464"/>
        <dbReference type="Rhea" id="RHEA-COMP:10698"/>
        <dbReference type="Rhea" id="RHEA-COMP:10700"/>
        <dbReference type="ChEBI" id="CHEBI:15377"/>
        <dbReference type="ChEBI" id="CHEBI:15378"/>
        <dbReference type="ChEBI" id="CHEBI:23808"/>
        <dbReference type="ChEBI" id="CHEBI:29950"/>
        <dbReference type="ChEBI" id="CHEBI:50058"/>
        <dbReference type="ChEBI" id="CHEBI:57856"/>
        <dbReference type="ChEBI" id="CHEBI:57925"/>
        <dbReference type="ChEBI" id="CHEBI:59789"/>
        <dbReference type="ChEBI" id="CHEBI:183640"/>
        <dbReference type="EC" id="2.1.1.137"/>
    </reaction>
</comment>
<dbReference type="InterPro" id="IPR025714">
    <property type="entry name" value="Methyltranfer_dom"/>
</dbReference>